<dbReference type="Proteomes" id="UP001085076">
    <property type="component" value="Miscellaneous, Linkage group lg02"/>
</dbReference>
<proteinExistence type="predicted"/>
<gene>
    <name evidence="1" type="ORF">J5N97_010146</name>
</gene>
<dbReference type="InterPro" id="IPR053340">
    <property type="entry name" value="PTF2"/>
</dbReference>
<dbReference type="PANTHER" id="PTHR48428">
    <property type="entry name" value="PLANT-SPECIFIC TFIIB-RELATED PROTEIN PTF2"/>
    <property type="match status" value="1"/>
</dbReference>
<dbReference type="Gene3D" id="1.10.472.170">
    <property type="match status" value="1"/>
</dbReference>
<sequence>MAVCTSCGEGRIVTDPDSSARVCDTCGVVHCGDDFVADVFMADGQPTATLVHSVGDFSNRERRQYHARALFSDVSSHLGLSTHRAADAQRIASDASDGRFPLIPAVAAASSYIAARQHCLPLPLAEAADAVNEDPRRIARVASKLSCRLDLPCPPPIDPSLSLSRALRASPVFSALDRWKSEEIIGQGRFLIQCTTKWFLSTGRQPLPLVAAVASFVSEINNIEASISDIANEIHAGVSTSKHRDLGKKRRLDVNAWLNSWKGRGRWDSDKEMTLEQVFDRDVGFDALPPSFTSGLESRRVRRMKIEVAKKRIYQTMTPSLDITTTTETGEKLKRFDWKPLVGKRRKRKQGNGEDDETNKFIDWEDCLIELLLLHQVNEDEIEQGHYKRLIDLHVFSH</sequence>
<dbReference type="EMBL" id="JAGGNH010000002">
    <property type="protein sequence ID" value="KAJ0981891.1"/>
    <property type="molecule type" value="Genomic_DNA"/>
</dbReference>
<dbReference type="SUPFAM" id="SSF47954">
    <property type="entry name" value="Cyclin-like"/>
    <property type="match status" value="1"/>
</dbReference>
<dbReference type="PANTHER" id="PTHR48428:SF1">
    <property type="entry name" value="PLANT-SPECIFIC TFIIB-RELATED PROTEIN PTF2"/>
    <property type="match status" value="1"/>
</dbReference>
<accession>A0A9D5CY75</accession>
<reference evidence="1" key="2">
    <citation type="journal article" date="2022" name="Hortic Res">
        <title>The genome of Dioscorea zingiberensis sheds light on the biosynthesis, origin and evolution of the medicinally important diosgenin saponins.</title>
        <authorList>
            <person name="Li Y."/>
            <person name="Tan C."/>
            <person name="Li Z."/>
            <person name="Guo J."/>
            <person name="Li S."/>
            <person name="Chen X."/>
            <person name="Wang C."/>
            <person name="Dai X."/>
            <person name="Yang H."/>
            <person name="Song W."/>
            <person name="Hou L."/>
            <person name="Xu J."/>
            <person name="Tong Z."/>
            <person name="Xu A."/>
            <person name="Yuan X."/>
            <person name="Wang W."/>
            <person name="Yang Q."/>
            <person name="Chen L."/>
            <person name="Sun Z."/>
            <person name="Wang K."/>
            <person name="Pan B."/>
            <person name="Chen J."/>
            <person name="Bao Y."/>
            <person name="Liu F."/>
            <person name="Qi X."/>
            <person name="Gang D.R."/>
            <person name="Wen J."/>
            <person name="Li J."/>
        </authorList>
    </citation>
    <scope>NUCLEOTIDE SEQUENCE</scope>
    <source>
        <strain evidence="1">Dzin_1.0</strain>
    </source>
</reference>
<organism evidence="1 2">
    <name type="scientific">Dioscorea zingiberensis</name>
    <dbReference type="NCBI Taxonomy" id="325984"/>
    <lineage>
        <taxon>Eukaryota</taxon>
        <taxon>Viridiplantae</taxon>
        <taxon>Streptophyta</taxon>
        <taxon>Embryophyta</taxon>
        <taxon>Tracheophyta</taxon>
        <taxon>Spermatophyta</taxon>
        <taxon>Magnoliopsida</taxon>
        <taxon>Liliopsida</taxon>
        <taxon>Dioscoreales</taxon>
        <taxon>Dioscoreaceae</taxon>
        <taxon>Dioscorea</taxon>
    </lineage>
</organism>
<evidence type="ECO:0008006" key="3">
    <source>
        <dbReference type="Google" id="ProtNLM"/>
    </source>
</evidence>
<evidence type="ECO:0000313" key="2">
    <source>
        <dbReference type="Proteomes" id="UP001085076"/>
    </source>
</evidence>
<dbReference type="CDD" id="cd00043">
    <property type="entry name" value="CYCLIN_SF"/>
    <property type="match status" value="1"/>
</dbReference>
<name>A0A9D5CY75_9LILI</name>
<evidence type="ECO:0000313" key="1">
    <source>
        <dbReference type="EMBL" id="KAJ0981891.1"/>
    </source>
</evidence>
<reference evidence="1" key="1">
    <citation type="submission" date="2021-03" db="EMBL/GenBank/DDBJ databases">
        <authorList>
            <person name="Li Z."/>
            <person name="Yang C."/>
        </authorList>
    </citation>
    <scope>NUCLEOTIDE SEQUENCE</scope>
    <source>
        <strain evidence="1">Dzin_1.0</strain>
        <tissue evidence="1">Leaf</tissue>
    </source>
</reference>
<keyword evidence="2" id="KW-1185">Reference proteome</keyword>
<dbReference type="InterPro" id="IPR036915">
    <property type="entry name" value="Cyclin-like_sf"/>
</dbReference>
<protein>
    <recommendedName>
        <fullName evidence="3">TFIIB-type domain-containing protein</fullName>
    </recommendedName>
</protein>
<dbReference type="AlphaFoldDB" id="A0A9D5CY75"/>
<dbReference type="OrthoDB" id="511529at2759"/>
<comment type="caution">
    <text evidence="1">The sequence shown here is derived from an EMBL/GenBank/DDBJ whole genome shotgun (WGS) entry which is preliminary data.</text>
</comment>